<feature type="region of interest" description="Disordered" evidence="1">
    <location>
        <begin position="1"/>
        <end position="43"/>
    </location>
</feature>
<dbReference type="InterPro" id="IPR004827">
    <property type="entry name" value="bZIP"/>
</dbReference>
<evidence type="ECO:0000313" key="3">
    <source>
        <dbReference type="EMBL" id="CAD8052619.1"/>
    </source>
</evidence>
<dbReference type="Proteomes" id="UP000688137">
    <property type="component" value="Unassembled WGS sequence"/>
</dbReference>
<accession>A0A8S1KBR6</accession>
<evidence type="ECO:0000256" key="1">
    <source>
        <dbReference type="SAM" id="MobiDB-lite"/>
    </source>
</evidence>
<reference evidence="3" key="1">
    <citation type="submission" date="2021-01" db="EMBL/GenBank/DDBJ databases">
        <authorList>
            <consortium name="Genoscope - CEA"/>
            <person name="William W."/>
        </authorList>
    </citation>
    <scope>NUCLEOTIDE SEQUENCE</scope>
</reference>
<name>A0A8S1KBR6_PARPR</name>
<evidence type="ECO:0000259" key="2">
    <source>
        <dbReference type="PROSITE" id="PS00036"/>
    </source>
</evidence>
<dbReference type="Pfam" id="PF00170">
    <property type="entry name" value="bZIP_1"/>
    <property type="match status" value="1"/>
</dbReference>
<keyword evidence="4" id="KW-1185">Reference proteome</keyword>
<feature type="region of interest" description="Disordered" evidence="1">
    <location>
        <begin position="79"/>
        <end position="100"/>
    </location>
</feature>
<dbReference type="PROSITE" id="PS00036">
    <property type="entry name" value="BZIP_BASIC"/>
    <property type="match status" value="1"/>
</dbReference>
<dbReference type="EMBL" id="CAJJDM010000016">
    <property type="protein sequence ID" value="CAD8052619.1"/>
    <property type="molecule type" value="Genomic_DNA"/>
</dbReference>
<evidence type="ECO:0000313" key="4">
    <source>
        <dbReference type="Proteomes" id="UP000688137"/>
    </source>
</evidence>
<feature type="compositionally biased region" description="Basic and acidic residues" evidence="1">
    <location>
        <begin position="86"/>
        <end position="100"/>
    </location>
</feature>
<feature type="domain" description="BZIP" evidence="2">
    <location>
        <begin position="91"/>
        <end position="105"/>
    </location>
</feature>
<comment type="caution">
    <text evidence="3">The sequence shown here is derived from an EMBL/GenBank/DDBJ whole genome shotgun (WGS) entry which is preliminary data.</text>
</comment>
<dbReference type="OMA" id="NNVSEMN"/>
<protein>
    <recommendedName>
        <fullName evidence="2">BZIP domain-containing protein</fullName>
    </recommendedName>
</protein>
<gene>
    <name evidence="3" type="ORF">PPRIM_AZ9-3.1.T0190273</name>
</gene>
<organism evidence="3 4">
    <name type="scientific">Paramecium primaurelia</name>
    <dbReference type="NCBI Taxonomy" id="5886"/>
    <lineage>
        <taxon>Eukaryota</taxon>
        <taxon>Sar</taxon>
        <taxon>Alveolata</taxon>
        <taxon>Ciliophora</taxon>
        <taxon>Intramacronucleata</taxon>
        <taxon>Oligohymenophorea</taxon>
        <taxon>Peniculida</taxon>
        <taxon>Parameciidae</taxon>
        <taxon>Paramecium</taxon>
    </lineage>
</organism>
<sequence length="387" mass="45424">MNHYDYFNPLESDSNSSDIQYDKEDEDDKKSEAQMKKQKGNTKNTYINKISSLIKIANSEQIEEKGGKKQVQAKSSNQLFGGGSCVDKEDKLKKNRESARNSRKRKKIYLELLENKVTILSEQLESFQKVNDSTADLALKLQNKISQKQEQDQNKMILFQNLQNTVQNNVSEMNIDSIIESLNKKFGAGSFERQQQLDHYFNQIYENCLSPYLNYIIGVAKTEQDIFNGQNGNNDSGVLRNLKLTDKQKQIFLKKHKKLLRFQNDLTNTLSSFQEIKNQIQIELSSYGQTLEQLRKELKPNQVGKFLIEIEKKDMQHHFREQFEKYFGAEMDEEDSLDLYQFMAEHNYCNTLGIDIQHTYNIYKQSKQFLSRKYDLDEQKQQQNKDE</sequence>
<dbReference type="AlphaFoldDB" id="A0A8S1KBR6"/>
<dbReference type="CDD" id="cd14811">
    <property type="entry name" value="bZIP_u2"/>
    <property type="match status" value="1"/>
</dbReference>
<proteinExistence type="predicted"/>
<dbReference type="GO" id="GO:0003700">
    <property type="term" value="F:DNA-binding transcription factor activity"/>
    <property type="evidence" value="ECO:0007669"/>
    <property type="project" value="InterPro"/>
</dbReference>